<protein>
    <recommendedName>
        <fullName evidence="3">Lipoyl-binding domain-containing protein</fullName>
    </recommendedName>
</protein>
<dbReference type="InterPro" id="IPR033753">
    <property type="entry name" value="GCV_H/Fam206"/>
</dbReference>
<dbReference type="Pfam" id="PF01597">
    <property type="entry name" value="GCV_H"/>
    <property type="match status" value="1"/>
</dbReference>
<dbReference type="InterPro" id="IPR017453">
    <property type="entry name" value="GCV_H_sub"/>
</dbReference>
<dbReference type="CDD" id="cd06848">
    <property type="entry name" value="GCS_H"/>
    <property type="match status" value="1"/>
</dbReference>
<dbReference type="InterPro" id="IPR002930">
    <property type="entry name" value="GCV_H"/>
</dbReference>
<dbReference type="PROSITE" id="PS50968">
    <property type="entry name" value="BIOTINYL_LIPOYL"/>
    <property type="match status" value="1"/>
</dbReference>
<keyword evidence="2" id="KW-0450">Lipoyl</keyword>
<dbReference type="GO" id="GO:0005829">
    <property type="term" value="C:cytosol"/>
    <property type="evidence" value="ECO:0007669"/>
    <property type="project" value="TreeGrafter"/>
</dbReference>
<reference evidence="4" key="1">
    <citation type="journal article" date="2014" name="Front. Microbiol.">
        <title>High frequency of phylogenetically diverse reductive dehalogenase-homologous genes in deep subseafloor sedimentary metagenomes.</title>
        <authorList>
            <person name="Kawai M."/>
            <person name="Futagami T."/>
            <person name="Toyoda A."/>
            <person name="Takaki Y."/>
            <person name="Nishi S."/>
            <person name="Hori S."/>
            <person name="Arai W."/>
            <person name="Tsubouchi T."/>
            <person name="Morono Y."/>
            <person name="Uchiyama I."/>
            <person name="Ito T."/>
            <person name="Fujiyama A."/>
            <person name="Inagaki F."/>
            <person name="Takami H."/>
        </authorList>
    </citation>
    <scope>NUCLEOTIDE SEQUENCE</scope>
    <source>
        <strain evidence="4">Expedition CK06-06</strain>
    </source>
</reference>
<comment type="similarity">
    <text evidence="1">Belongs to the GcvH family.</text>
</comment>
<dbReference type="InterPro" id="IPR000089">
    <property type="entry name" value="Biotin_lipoyl"/>
</dbReference>
<evidence type="ECO:0000256" key="1">
    <source>
        <dbReference type="ARBA" id="ARBA00009249"/>
    </source>
</evidence>
<dbReference type="EMBL" id="BART01001453">
    <property type="protein sequence ID" value="GAG69158.1"/>
    <property type="molecule type" value="Genomic_DNA"/>
</dbReference>
<name>X1A8T4_9ZZZZ</name>
<accession>X1A8T4</accession>
<dbReference type="GO" id="GO:0019464">
    <property type="term" value="P:glycine decarboxylation via glycine cleavage system"/>
    <property type="evidence" value="ECO:0007669"/>
    <property type="project" value="InterPro"/>
</dbReference>
<organism evidence="4">
    <name type="scientific">marine sediment metagenome</name>
    <dbReference type="NCBI Taxonomy" id="412755"/>
    <lineage>
        <taxon>unclassified sequences</taxon>
        <taxon>metagenomes</taxon>
        <taxon>ecological metagenomes</taxon>
    </lineage>
</organism>
<sequence>MDFPEELCYSKDHEWAKIEGNIVIVGITNYAQDALGDIVFLELPPVGTETQAHVPFATIESVKSVSDVYSPVTGKIVEVNDAVTDAPEIINQDPYGEGWMVKIEMNNPDEIKDLISAEEYQKSTAE</sequence>
<dbReference type="SUPFAM" id="SSF51230">
    <property type="entry name" value="Single hybrid motif"/>
    <property type="match status" value="1"/>
</dbReference>
<proteinExistence type="inferred from homology"/>
<evidence type="ECO:0000256" key="2">
    <source>
        <dbReference type="ARBA" id="ARBA00022823"/>
    </source>
</evidence>
<dbReference type="AlphaFoldDB" id="X1A8T4"/>
<feature type="domain" description="Lipoyl-binding" evidence="3">
    <location>
        <begin position="22"/>
        <end position="104"/>
    </location>
</feature>
<dbReference type="GO" id="GO:0009249">
    <property type="term" value="P:protein lipoylation"/>
    <property type="evidence" value="ECO:0007669"/>
    <property type="project" value="TreeGrafter"/>
</dbReference>
<dbReference type="PANTHER" id="PTHR11715:SF3">
    <property type="entry name" value="GLYCINE CLEAVAGE SYSTEM H PROTEIN-RELATED"/>
    <property type="match status" value="1"/>
</dbReference>
<dbReference type="InterPro" id="IPR011053">
    <property type="entry name" value="Single_hybrid_motif"/>
</dbReference>
<dbReference type="PANTHER" id="PTHR11715">
    <property type="entry name" value="GLYCINE CLEAVAGE SYSTEM H PROTEIN"/>
    <property type="match status" value="1"/>
</dbReference>
<evidence type="ECO:0000259" key="3">
    <source>
        <dbReference type="PROSITE" id="PS50968"/>
    </source>
</evidence>
<dbReference type="Gene3D" id="2.40.50.100">
    <property type="match status" value="1"/>
</dbReference>
<evidence type="ECO:0000313" key="4">
    <source>
        <dbReference type="EMBL" id="GAG69158.1"/>
    </source>
</evidence>
<dbReference type="NCBIfam" id="TIGR00527">
    <property type="entry name" value="gcvH"/>
    <property type="match status" value="1"/>
</dbReference>
<gene>
    <name evidence="4" type="ORF">S01H4_05119</name>
</gene>
<dbReference type="GO" id="GO:0005960">
    <property type="term" value="C:glycine cleavage complex"/>
    <property type="evidence" value="ECO:0007669"/>
    <property type="project" value="InterPro"/>
</dbReference>
<comment type="caution">
    <text evidence="4">The sequence shown here is derived from an EMBL/GenBank/DDBJ whole genome shotgun (WGS) entry which is preliminary data.</text>
</comment>
<dbReference type="HAMAP" id="MF_00272">
    <property type="entry name" value="GcvH"/>
    <property type="match status" value="1"/>
</dbReference>
<dbReference type="NCBIfam" id="NF002270">
    <property type="entry name" value="PRK01202.1"/>
    <property type="match status" value="1"/>
</dbReference>